<dbReference type="Gene3D" id="1.10.510.10">
    <property type="entry name" value="Transferase(Phosphotransferase) domain 1"/>
    <property type="match status" value="1"/>
</dbReference>
<protein>
    <recommendedName>
        <fullName evidence="2">Protein kinase domain-containing protein</fullName>
    </recommendedName>
</protein>
<dbReference type="PANTHER" id="PTHR37542">
    <property type="entry name" value="HELO DOMAIN-CONTAINING PROTEIN-RELATED"/>
    <property type="match status" value="1"/>
</dbReference>
<dbReference type="Pfam" id="PF14479">
    <property type="entry name" value="HeLo"/>
    <property type="match status" value="2"/>
</dbReference>
<dbReference type="Gene3D" id="1.20.120.1020">
    <property type="entry name" value="Prion-inhibition and propagation, HeLo domain"/>
    <property type="match status" value="2"/>
</dbReference>
<feature type="compositionally biased region" description="Gly residues" evidence="1">
    <location>
        <begin position="87"/>
        <end position="99"/>
    </location>
</feature>
<name>A0ABR1WJR3_9PEZI</name>
<gene>
    <name evidence="3" type="ORF">PG996_002536</name>
</gene>
<accession>A0ABR1WJR3</accession>
<dbReference type="InterPro" id="IPR038305">
    <property type="entry name" value="HeLo_sf"/>
</dbReference>
<evidence type="ECO:0000313" key="3">
    <source>
        <dbReference type="EMBL" id="KAK8083755.1"/>
    </source>
</evidence>
<evidence type="ECO:0000256" key="1">
    <source>
        <dbReference type="SAM" id="MobiDB-lite"/>
    </source>
</evidence>
<dbReference type="InterPro" id="IPR029498">
    <property type="entry name" value="HeLo_dom"/>
</dbReference>
<dbReference type="SUPFAM" id="SSF56112">
    <property type="entry name" value="Protein kinase-like (PK-like)"/>
    <property type="match status" value="1"/>
</dbReference>
<dbReference type="Pfam" id="PF24476">
    <property type="entry name" value="DUF7580"/>
    <property type="match status" value="1"/>
</dbReference>
<dbReference type="Proteomes" id="UP001446871">
    <property type="component" value="Unassembled WGS sequence"/>
</dbReference>
<dbReference type="PANTHER" id="PTHR37542:SF1">
    <property type="entry name" value="PRION-INHIBITION AND PROPAGATION HELO DOMAIN-CONTAINING PROTEIN"/>
    <property type="match status" value="1"/>
</dbReference>
<feature type="region of interest" description="Disordered" evidence="1">
    <location>
        <begin position="79"/>
        <end position="99"/>
    </location>
</feature>
<proteinExistence type="predicted"/>
<organism evidence="3 4">
    <name type="scientific">Apiospora saccharicola</name>
    <dbReference type="NCBI Taxonomy" id="335842"/>
    <lineage>
        <taxon>Eukaryota</taxon>
        <taxon>Fungi</taxon>
        <taxon>Dikarya</taxon>
        <taxon>Ascomycota</taxon>
        <taxon>Pezizomycotina</taxon>
        <taxon>Sordariomycetes</taxon>
        <taxon>Xylariomycetidae</taxon>
        <taxon>Amphisphaeriales</taxon>
        <taxon>Apiosporaceae</taxon>
        <taxon>Apiospora</taxon>
    </lineage>
</organism>
<dbReference type="InterPro" id="IPR000719">
    <property type="entry name" value="Prot_kinase_dom"/>
</dbReference>
<evidence type="ECO:0000313" key="4">
    <source>
        <dbReference type="Proteomes" id="UP001446871"/>
    </source>
</evidence>
<evidence type="ECO:0000259" key="2">
    <source>
        <dbReference type="PROSITE" id="PS50011"/>
    </source>
</evidence>
<dbReference type="InterPro" id="IPR056002">
    <property type="entry name" value="DUF7580"/>
</dbReference>
<dbReference type="InterPro" id="IPR011009">
    <property type="entry name" value="Kinase-like_dom_sf"/>
</dbReference>
<dbReference type="EMBL" id="JAQQWM010000001">
    <property type="protein sequence ID" value="KAK8083755.1"/>
    <property type="molecule type" value="Genomic_DNA"/>
</dbReference>
<feature type="region of interest" description="Disordered" evidence="1">
    <location>
        <begin position="130"/>
        <end position="179"/>
    </location>
</feature>
<reference evidence="3 4" key="1">
    <citation type="submission" date="2023-01" db="EMBL/GenBank/DDBJ databases">
        <title>Analysis of 21 Apiospora genomes using comparative genomics revels a genus with tremendous synthesis potential of carbohydrate active enzymes and secondary metabolites.</title>
        <authorList>
            <person name="Sorensen T."/>
        </authorList>
    </citation>
    <scope>NUCLEOTIDE SEQUENCE [LARGE SCALE GENOMIC DNA]</scope>
    <source>
        <strain evidence="3 4">CBS 83171</strain>
    </source>
</reference>
<comment type="caution">
    <text evidence="3">The sequence shown here is derived from an EMBL/GenBank/DDBJ whole genome shotgun (WGS) entry which is preliminary data.</text>
</comment>
<sequence length="640" mass="70765">MAEAVGTALAVVGVLGQIFDGCVKAYGHFTTAAEFAEQSRGLACKLRIEEMRLVVWGRAWGVTEGKLEAHLMDVYGGNSPTRPSMGTGPGPGPLGGEGQAGVMMRSLAVQILSELHRTITDGQRLRERYGLVDEEEKGSSSTNGSKKGGAAVGGKEALVKRPSESGKSGGGSNDTKSEWSWRKEVSIRARWVVAGKSDSNLVIYDFLHACKTATIGKKYTEIPFFHCATDKDKFTSLLQDLKDYNDGLEQLFPASRIPALQRTWVAELLQSARRDPARARQRRRLPAPPRLHASANLKKLRINPDNEPHGKACFQPTFAFRVARAALTVSDRDPKRSEGLHQPNDDKDKSENVLIEWVPYDRQDLDEKFVHLRRLDQLARMMSSATLRHPDLHTIDCLGYTDDLSLSRYGLVYKSPHPTHATLHRLIATPDLKTPDLDERVKLARTLAVALWSLHALDWLHKSLCSHNILFFPSATTQAATQPTATAAMVPDISTPYLVGFDASRPDLDIDMSVAPSKSPGPSILNDLHRHPNSLTSGCLSAQRRPYCKSYDIYSLGLVLLEIGLWKPLQTYYKPHYTAERWRDRVVLPVLVPGLGNRTGRVYREVVERCLTAPDDDNMSGEEAGLLMEGVVAALESIHV</sequence>
<keyword evidence="4" id="KW-1185">Reference proteome</keyword>
<feature type="domain" description="Protein kinase" evidence="2">
    <location>
        <begin position="303"/>
        <end position="640"/>
    </location>
</feature>
<dbReference type="PROSITE" id="PS50011">
    <property type="entry name" value="PROTEIN_KINASE_DOM"/>
    <property type="match status" value="1"/>
</dbReference>